<dbReference type="Proteomes" id="UP001469553">
    <property type="component" value="Unassembled WGS sequence"/>
</dbReference>
<feature type="region of interest" description="Disordered" evidence="1">
    <location>
        <begin position="218"/>
        <end position="255"/>
    </location>
</feature>
<dbReference type="EMBL" id="JAHRIP010042117">
    <property type="protein sequence ID" value="MEQ2297287.1"/>
    <property type="molecule type" value="Genomic_DNA"/>
</dbReference>
<feature type="compositionally biased region" description="Polar residues" evidence="1">
    <location>
        <begin position="228"/>
        <end position="238"/>
    </location>
</feature>
<sequence length="255" mass="28837">MFKIQFKEGSPVAVCLTADLKKPLTEDTLLLYDSLMKRMLRVLHNVLHFMKNPSLHNDLQWFQRSPQNRASLLSFFKSLAVMLPPQRIMAEEITLYSFRVASPLQSVVQVNTETKLPASRFLQLQDPSISIPCPSLHLKHRHLSSIWLAPRSQQRRQLNDLPLQVKTQNLSTPGGSSYNNLLVFPVLIPDYFADNKIRKTFSSECSLYVDQAAGFPFPPTPGPKHQHTLSLPPSQTSAPELHLAGTKITTKKTTE</sequence>
<evidence type="ECO:0000313" key="3">
    <source>
        <dbReference type="Proteomes" id="UP001469553"/>
    </source>
</evidence>
<keyword evidence="3" id="KW-1185">Reference proteome</keyword>
<gene>
    <name evidence="2" type="ORF">AMECASPLE_033320</name>
</gene>
<name>A0ABV0YUP2_9TELE</name>
<reference evidence="2 3" key="1">
    <citation type="submission" date="2021-06" db="EMBL/GenBank/DDBJ databases">
        <authorList>
            <person name="Palmer J.M."/>
        </authorList>
    </citation>
    <scope>NUCLEOTIDE SEQUENCE [LARGE SCALE GENOMIC DNA]</scope>
    <source>
        <strain evidence="2 3">AS_MEX2019</strain>
        <tissue evidence="2">Muscle</tissue>
    </source>
</reference>
<proteinExistence type="predicted"/>
<organism evidence="2 3">
    <name type="scientific">Ameca splendens</name>
    <dbReference type="NCBI Taxonomy" id="208324"/>
    <lineage>
        <taxon>Eukaryota</taxon>
        <taxon>Metazoa</taxon>
        <taxon>Chordata</taxon>
        <taxon>Craniata</taxon>
        <taxon>Vertebrata</taxon>
        <taxon>Euteleostomi</taxon>
        <taxon>Actinopterygii</taxon>
        <taxon>Neopterygii</taxon>
        <taxon>Teleostei</taxon>
        <taxon>Neoteleostei</taxon>
        <taxon>Acanthomorphata</taxon>
        <taxon>Ovalentaria</taxon>
        <taxon>Atherinomorphae</taxon>
        <taxon>Cyprinodontiformes</taxon>
        <taxon>Goodeidae</taxon>
        <taxon>Ameca</taxon>
    </lineage>
</organism>
<evidence type="ECO:0000313" key="2">
    <source>
        <dbReference type="EMBL" id="MEQ2297287.1"/>
    </source>
</evidence>
<accession>A0ABV0YUP2</accession>
<evidence type="ECO:0000256" key="1">
    <source>
        <dbReference type="SAM" id="MobiDB-lite"/>
    </source>
</evidence>
<comment type="caution">
    <text evidence="2">The sequence shown here is derived from an EMBL/GenBank/DDBJ whole genome shotgun (WGS) entry which is preliminary data.</text>
</comment>
<protein>
    <submittedName>
        <fullName evidence="2">Uncharacterized protein</fullName>
    </submittedName>
</protein>